<accession>A0A0V0GQZ7</accession>
<sequence>MWSFKSFGVKHRMLELENLLNKERDTLFVTDQKGNYDTFIGTEEVAILVYAHVLLPLWKRLDFEFGLSG</sequence>
<reference evidence="1" key="1">
    <citation type="submission" date="2015-12" db="EMBL/GenBank/DDBJ databases">
        <title>Gene expression during late stages of embryo sac development: a critical building block for successful pollen-pistil interactions.</title>
        <authorList>
            <person name="Liu Y."/>
            <person name="Joly V."/>
            <person name="Sabar M."/>
            <person name="Matton D.P."/>
        </authorList>
    </citation>
    <scope>NUCLEOTIDE SEQUENCE</scope>
</reference>
<dbReference type="AlphaFoldDB" id="A0A0V0GQZ7"/>
<organism evidence="1">
    <name type="scientific">Solanum chacoense</name>
    <name type="common">Chaco potato</name>
    <dbReference type="NCBI Taxonomy" id="4108"/>
    <lineage>
        <taxon>Eukaryota</taxon>
        <taxon>Viridiplantae</taxon>
        <taxon>Streptophyta</taxon>
        <taxon>Embryophyta</taxon>
        <taxon>Tracheophyta</taxon>
        <taxon>Spermatophyta</taxon>
        <taxon>Magnoliopsida</taxon>
        <taxon>eudicotyledons</taxon>
        <taxon>Gunneridae</taxon>
        <taxon>Pentapetalae</taxon>
        <taxon>asterids</taxon>
        <taxon>lamiids</taxon>
        <taxon>Solanales</taxon>
        <taxon>Solanaceae</taxon>
        <taxon>Solanoideae</taxon>
        <taxon>Solaneae</taxon>
        <taxon>Solanum</taxon>
    </lineage>
</organism>
<proteinExistence type="predicted"/>
<protein>
    <submittedName>
        <fullName evidence="1">Putative ovule protein</fullName>
    </submittedName>
</protein>
<dbReference type="EMBL" id="GEDG01034489">
    <property type="protein sequence ID" value="JAP09707.1"/>
    <property type="molecule type" value="Transcribed_RNA"/>
</dbReference>
<evidence type="ECO:0000313" key="1">
    <source>
        <dbReference type="EMBL" id="JAP09707.1"/>
    </source>
</evidence>
<name>A0A0V0GQZ7_SOLCH</name>